<dbReference type="GO" id="GO:0003916">
    <property type="term" value="F:DNA topoisomerase activity"/>
    <property type="evidence" value="ECO:0007669"/>
    <property type="project" value="InterPro"/>
</dbReference>
<reference evidence="3 4" key="1">
    <citation type="submission" date="2014-02" db="EMBL/GenBank/DDBJ databases">
        <authorList>
            <person name="Sears C."/>
            <person name="Carroll K."/>
            <person name="Sack B.R."/>
            <person name="Qadri F."/>
            <person name="Myers L.L."/>
            <person name="Chung G.-T."/>
            <person name="Escheverria P."/>
            <person name="Fraser C.M."/>
            <person name="Sadzewicz L."/>
            <person name="Shefchek K.A."/>
            <person name="Tallon L."/>
            <person name="Das S.P."/>
            <person name="Daugherty S."/>
            <person name="Mongodin E.F."/>
        </authorList>
    </citation>
    <scope>NUCLEOTIDE SEQUENCE [LARGE SCALE GENOMIC DNA]</scope>
    <source>
        <strain evidence="4">3988T(B)14</strain>
    </source>
</reference>
<dbReference type="Proteomes" id="UP000020529">
    <property type="component" value="Unassembled WGS sequence"/>
</dbReference>
<gene>
    <name evidence="3" type="ORF">M124_1143</name>
</gene>
<dbReference type="InterPro" id="IPR025589">
    <property type="entry name" value="Toprim_C_rpt"/>
</dbReference>
<dbReference type="PATRIC" id="fig|1339315.3.peg.1933"/>
<dbReference type="GO" id="GO:0003677">
    <property type="term" value="F:DNA binding"/>
    <property type="evidence" value="ECO:0007669"/>
    <property type="project" value="InterPro"/>
</dbReference>
<dbReference type="RefSeq" id="WP_032587892.1">
    <property type="nucleotide sequence ID" value="NZ_JGCY01000250.1"/>
</dbReference>
<comment type="caution">
    <text evidence="3">The sequence shown here is derived from an EMBL/GenBank/DDBJ whole genome shotgun (WGS) entry which is preliminary data.</text>
</comment>
<dbReference type="Pfam" id="PF01131">
    <property type="entry name" value="Topoisom_bac"/>
    <property type="match status" value="1"/>
</dbReference>
<dbReference type="Gene3D" id="1.10.460.10">
    <property type="entry name" value="Topoisomerase I, domain 2"/>
    <property type="match status" value="1"/>
</dbReference>
<sequence>RQYIVREKKNLVPTDKGLAVYRIVKDKKIADVEMTGMWETALSKIEAGNMDADTFRKGIEVYAAQITAELLSVQLSVAGSETCPCPKCNNGRILFYPKVAKCSNVDCTLTIFRNKCDKQLSDKQIVELVTKRKTGLIKGFKGKNGKAFDASLVLDEQFNVAFSFPEKKGKPKK</sequence>
<evidence type="ECO:0000259" key="2">
    <source>
        <dbReference type="PROSITE" id="PS52039"/>
    </source>
</evidence>
<proteinExistence type="predicted"/>
<dbReference type="Pfam" id="PF13342">
    <property type="entry name" value="Toprim_Crpt"/>
    <property type="match status" value="1"/>
</dbReference>
<dbReference type="AlphaFoldDB" id="A0A015SS48"/>
<name>A0A015SS48_BACFG</name>
<organism evidence="3 4">
    <name type="scientific">Bacteroides fragilis str. 3988T(B)14</name>
    <dbReference type="NCBI Taxonomy" id="1339315"/>
    <lineage>
        <taxon>Bacteria</taxon>
        <taxon>Pseudomonadati</taxon>
        <taxon>Bacteroidota</taxon>
        <taxon>Bacteroidia</taxon>
        <taxon>Bacteroidales</taxon>
        <taxon>Bacteroidaceae</taxon>
        <taxon>Bacteroides</taxon>
    </lineage>
</organism>
<dbReference type="EMBL" id="JGCY01000250">
    <property type="protein sequence ID" value="EXY75034.1"/>
    <property type="molecule type" value="Genomic_DNA"/>
</dbReference>
<dbReference type="SUPFAM" id="SSF56712">
    <property type="entry name" value="Prokaryotic type I DNA topoisomerase"/>
    <property type="match status" value="1"/>
</dbReference>
<evidence type="ECO:0000313" key="3">
    <source>
        <dbReference type="EMBL" id="EXY75034.1"/>
    </source>
</evidence>
<evidence type="ECO:0000256" key="1">
    <source>
        <dbReference type="ARBA" id="ARBA00023235"/>
    </source>
</evidence>
<dbReference type="InterPro" id="IPR013824">
    <property type="entry name" value="Topo_IA_cen_sub1"/>
</dbReference>
<dbReference type="InterPro" id="IPR013497">
    <property type="entry name" value="Topo_IA_cen"/>
</dbReference>
<feature type="domain" description="Topo IA-type catalytic" evidence="2">
    <location>
        <begin position="1"/>
        <end position="67"/>
    </location>
</feature>
<dbReference type="GO" id="GO:0006265">
    <property type="term" value="P:DNA topological change"/>
    <property type="evidence" value="ECO:0007669"/>
    <property type="project" value="InterPro"/>
</dbReference>
<feature type="non-terminal residue" evidence="3">
    <location>
        <position position="1"/>
    </location>
</feature>
<dbReference type="PROSITE" id="PS52039">
    <property type="entry name" value="TOPO_IA_2"/>
    <property type="match status" value="1"/>
</dbReference>
<dbReference type="InterPro" id="IPR023405">
    <property type="entry name" value="Topo_IA_core_domain"/>
</dbReference>
<protein>
    <submittedName>
        <fullName evidence="3">DNA topoisomerase family protein</fullName>
    </submittedName>
</protein>
<evidence type="ECO:0000313" key="4">
    <source>
        <dbReference type="Proteomes" id="UP000020529"/>
    </source>
</evidence>
<accession>A0A015SS48</accession>
<keyword evidence="1 3" id="KW-0413">Isomerase</keyword>